<dbReference type="GO" id="GO:0030466">
    <property type="term" value="P:silent mating-type cassette heterochromatin formation"/>
    <property type="evidence" value="ECO:0007669"/>
    <property type="project" value="TreeGrafter"/>
</dbReference>
<evidence type="ECO:0000313" key="5">
    <source>
        <dbReference type="Proteomes" id="UP000223968"/>
    </source>
</evidence>
<dbReference type="Pfam" id="PF10383">
    <property type="entry name" value="Clr2"/>
    <property type="match status" value="1"/>
</dbReference>
<dbReference type="InterPro" id="IPR018839">
    <property type="entry name" value="Tscrpt-silencing_Clr2_C"/>
</dbReference>
<proteinExistence type="predicted"/>
<evidence type="ECO:0000259" key="2">
    <source>
        <dbReference type="Pfam" id="PF10383"/>
    </source>
</evidence>
<sequence length="727" mass="82554">MPPLKLPVDDDEGLIVVPIDKTFTDGDEKIWPKDSRFQTEDPRVYLMKLANMWMKEKGEARPGRHYILDDLPEGYVYKSRARIQNPEIRDKYLYGHPSGYYYNSPNRFWSHFYFLMTHGASSCRCDLCKLQQKQLRRGDGSTMARPRGKPGLKLKSRLEVPYTFSNGTVGRPGRPKTRRHFAVDEEGTPDVFKTLVAKLKQEKEKSLDEPVQEPLSMDWKAEHTQLQEHLTRIFMQHSFIPRVGELVLWCYNHKQFKGTELKFNLDTDCFEMYCRKRKKFLGMPKWRAGTVAQAAEEPPILEDIIMETEKKSAVNISGFRIETFLDPNGIDKNLSHQYEYVPLSYIRPLNYWQIFLQGIEPRDYHPSIQYALTIMPSFSLLDKYHFKGKWPNATVYCKGIFIGSELLIKGDGVRLMPRSELPTQDSLHQVTDVLVIKNIKVNLINCDDDPASPLLSKSTAVRLVGKAYTLLPRNAYQGGAIPLTDAEVINSFECVGMRGYGTWYPMHPPNRCIEISLDQVIGRCYESELMTLMFDDLSLGLDREGVIDGRNYGRVTDQRLAEGKQWFCGDSRIETLALETLNGQDVGMYDDVRDVKLFRAHLHILNGNPSNTDITDAKVIRKMGRRSTGLIGGKKGTSGFEGMGKMSTMVTSALGPLETANPSPMDLTSAAVSDVESREDEDEEITESDESDLKISPVPPLRGGTEESPGGDYSPNNGPKTKRVKLK</sequence>
<protein>
    <recommendedName>
        <fullName evidence="6">Cryptic loci regulator 2 N-terminal domain-containing protein</fullName>
    </recommendedName>
</protein>
<reference evidence="4 5" key="1">
    <citation type="submission" date="2017-10" db="EMBL/GenBank/DDBJ databases">
        <title>Comparative genomics in systemic dimorphic fungi from Ajellomycetaceae.</title>
        <authorList>
            <person name="Munoz J.F."/>
            <person name="Mcewen J.G."/>
            <person name="Clay O.K."/>
            <person name="Cuomo C.A."/>
        </authorList>
    </citation>
    <scope>NUCLEOTIDE SEQUENCE [LARGE SCALE GENOMIC DNA]</scope>
    <source>
        <strain evidence="4 5">UAMH5409</strain>
    </source>
</reference>
<dbReference type="AlphaFoldDB" id="A0A2B7XR08"/>
<dbReference type="Pfam" id="PF16761">
    <property type="entry name" value="Clr2_transil"/>
    <property type="match status" value="1"/>
</dbReference>
<accession>A0A2B7XR08</accession>
<dbReference type="GO" id="GO:0070824">
    <property type="term" value="C:SHREC complex"/>
    <property type="evidence" value="ECO:0007669"/>
    <property type="project" value="InterPro"/>
</dbReference>
<dbReference type="InterPro" id="IPR031915">
    <property type="entry name" value="Clr2_N"/>
</dbReference>
<dbReference type="PANTHER" id="PTHR38046:SF1">
    <property type="entry name" value="CRYPTIC LOCI REGULATOR 2"/>
    <property type="match status" value="1"/>
</dbReference>
<feature type="compositionally biased region" description="Acidic residues" evidence="1">
    <location>
        <begin position="677"/>
        <end position="690"/>
    </location>
</feature>
<dbReference type="OrthoDB" id="438224at2759"/>
<evidence type="ECO:0000313" key="4">
    <source>
        <dbReference type="EMBL" id="PGH14204.1"/>
    </source>
</evidence>
<feature type="domain" description="Cryptic loci regulator 2 C-terminal" evidence="2">
    <location>
        <begin position="396"/>
        <end position="526"/>
    </location>
</feature>
<dbReference type="EMBL" id="PDNB01000037">
    <property type="protein sequence ID" value="PGH14204.1"/>
    <property type="molecule type" value="Genomic_DNA"/>
</dbReference>
<dbReference type="GO" id="GO:0033553">
    <property type="term" value="C:rDNA heterochromatin"/>
    <property type="evidence" value="ECO:0007669"/>
    <property type="project" value="TreeGrafter"/>
</dbReference>
<dbReference type="Proteomes" id="UP000223968">
    <property type="component" value="Unassembled WGS sequence"/>
</dbReference>
<evidence type="ECO:0000259" key="3">
    <source>
        <dbReference type="Pfam" id="PF16761"/>
    </source>
</evidence>
<feature type="region of interest" description="Disordered" evidence="1">
    <location>
        <begin position="655"/>
        <end position="727"/>
    </location>
</feature>
<evidence type="ECO:0008006" key="6">
    <source>
        <dbReference type="Google" id="ProtNLM"/>
    </source>
</evidence>
<gene>
    <name evidence="4" type="ORF">AJ79_03177</name>
</gene>
<organism evidence="4 5">
    <name type="scientific">Helicocarpus griseus UAMH5409</name>
    <dbReference type="NCBI Taxonomy" id="1447875"/>
    <lineage>
        <taxon>Eukaryota</taxon>
        <taxon>Fungi</taxon>
        <taxon>Dikarya</taxon>
        <taxon>Ascomycota</taxon>
        <taxon>Pezizomycotina</taxon>
        <taxon>Eurotiomycetes</taxon>
        <taxon>Eurotiomycetidae</taxon>
        <taxon>Onygenales</taxon>
        <taxon>Ajellomycetaceae</taxon>
        <taxon>Helicocarpus</taxon>
    </lineage>
</organism>
<name>A0A2B7XR08_9EURO</name>
<comment type="caution">
    <text evidence="4">The sequence shown here is derived from an EMBL/GenBank/DDBJ whole genome shotgun (WGS) entry which is preliminary data.</text>
</comment>
<dbReference type="STRING" id="1447875.A0A2B7XR08"/>
<keyword evidence="5" id="KW-1185">Reference proteome</keyword>
<dbReference type="InterPro" id="IPR038986">
    <property type="entry name" value="Clr2"/>
</dbReference>
<evidence type="ECO:0000256" key="1">
    <source>
        <dbReference type="SAM" id="MobiDB-lite"/>
    </source>
</evidence>
<dbReference type="PANTHER" id="PTHR38046">
    <property type="entry name" value="CRYPTIC LOCI REGULATOR 2"/>
    <property type="match status" value="1"/>
</dbReference>
<dbReference type="GO" id="GO:0031934">
    <property type="term" value="C:mating-type region heterochromatin"/>
    <property type="evidence" value="ECO:0007669"/>
    <property type="project" value="TreeGrafter"/>
</dbReference>
<feature type="domain" description="Cryptic loci regulator 2 N-terminal" evidence="3">
    <location>
        <begin position="66"/>
        <end position="128"/>
    </location>
</feature>